<keyword evidence="1" id="KW-0732">Signal</keyword>
<dbReference type="EMBL" id="FOGD01000007">
    <property type="protein sequence ID" value="SER33802.1"/>
    <property type="molecule type" value="Genomic_DNA"/>
</dbReference>
<dbReference type="AlphaFoldDB" id="A0A1H9NCZ5"/>
<dbReference type="Proteomes" id="UP000199766">
    <property type="component" value="Unassembled WGS sequence"/>
</dbReference>
<protein>
    <submittedName>
        <fullName evidence="2">Uncharacterized protein</fullName>
    </submittedName>
</protein>
<organism evidence="2 3">
    <name type="scientific">Giesbergeria anulus</name>
    <dbReference type="NCBI Taxonomy" id="180197"/>
    <lineage>
        <taxon>Bacteria</taxon>
        <taxon>Pseudomonadati</taxon>
        <taxon>Pseudomonadota</taxon>
        <taxon>Betaproteobacteria</taxon>
        <taxon>Burkholderiales</taxon>
        <taxon>Comamonadaceae</taxon>
        <taxon>Giesbergeria</taxon>
    </lineage>
</organism>
<feature type="signal peptide" evidence="1">
    <location>
        <begin position="1"/>
        <end position="19"/>
    </location>
</feature>
<evidence type="ECO:0000313" key="3">
    <source>
        <dbReference type="Proteomes" id="UP000199766"/>
    </source>
</evidence>
<evidence type="ECO:0000256" key="1">
    <source>
        <dbReference type="SAM" id="SignalP"/>
    </source>
</evidence>
<dbReference type="RefSeq" id="WP_091457337.1">
    <property type="nucleotide sequence ID" value="NZ_FOGD01000007.1"/>
</dbReference>
<feature type="chain" id="PRO_5011617381" evidence="1">
    <location>
        <begin position="20"/>
        <end position="90"/>
    </location>
</feature>
<proteinExistence type="predicted"/>
<keyword evidence="3" id="KW-1185">Reference proteome</keyword>
<reference evidence="2 3" key="1">
    <citation type="submission" date="2016-10" db="EMBL/GenBank/DDBJ databases">
        <authorList>
            <person name="de Groot N.N."/>
        </authorList>
    </citation>
    <scope>NUCLEOTIDE SEQUENCE [LARGE SCALE GENOMIC DNA]</scope>
    <source>
        <strain evidence="2 3">ATCC 35958</strain>
    </source>
</reference>
<sequence>MFKTIAIVAAIAFASVANAQVAQKNNGIIVQPGISKAVAIQEKNAVKKNIVHAVYVADATRTSNMGTARMVGRNYVGTETGIEGIDFNRK</sequence>
<evidence type="ECO:0000313" key="2">
    <source>
        <dbReference type="EMBL" id="SER33802.1"/>
    </source>
</evidence>
<name>A0A1H9NCZ5_9BURK</name>
<gene>
    <name evidence="2" type="ORF">SAMN02982919_02171</name>
</gene>
<accession>A0A1H9NCZ5</accession>